<sequence>MGEIGQVLSGALAGRQSADQVTAYKSLGHIVQDLASVQALYSGAR</sequence>
<dbReference type="AlphaFoldDB" id="A0A974S9N4"/>
<name>A0A974S9N4_9CAUL</name>
<dbReference type="EMBL" id="CP068570">
    <property type="protein sequence ID" value="QQZ51619.1"/>
    <property type="molecule type" value="Genomic_DNA"/>
</dbReference>
<dbReference type="InterPro" id="IPR036291">
    <property type="entry name" value="NAD(P)-bd_dom_sf"/>
</dbReference>
<dbReference type="SUPFAM" id="SSF51735">
    <property type="entry name" value="NAD(P)-binding Rossmann-fold domains"/>
    <property type="match status" value="1"/>
</dbReference>
<accession>A0A974S9N4</accession>
<gene>
    <name evidence="1" type="ORF">JKL49_11900</name>
</gene>
<reference evidence="1" key="1">
    <citation type="submission" date="2021-01" db="EMBL/GenBank/DDBJ databases">
        <title>Genome sequence of Phenylobacterium sp. 20VBR1 isolated from a valley glaceir, Ny-Alesund, Svalbard.</title>
        <authorList>
            <person name="Thomas F.A."/>
            <person name="Krishnan K.P."/>
            <person name="Sinha R.K."/>
        </authorList>
    </citation>
    <scope>NUCLEOTIDE SEQUENCE</scope>
    <source>
        <strain evidence="1">20VBR1</strain>
    </source>
</reference>
<protein>
    <submittedName>
        <fullName evidence="1">Uncharacterized protein</fullName>
    </submittedName>
</protein>
<dbReference type="Pfam" id="PF02423">
    <property type="entry name" value="OCD_Mu_crystall"/>
    <property type="match status" value="1"/>
</dbReference>
<proteinExistence type="predicted"/>
<dbReference type="InterPro" id="IPR003462">
    <property type="entry name" value="ODC_Mu_crystall"/>
</dbReference>
<evidence type="ECO:0000313" key="1">
    <source>
        <dbReference type="EMBL" id="QQZ51619.1"/>
    </source>
</evidence>
<organism evidence="1">
    <name type="scientific">Phenylobacterium glaciei</name>
    <dbReference type="NCBI Taxonomy" id="2803784"/>
    <lineage>
        <taxon>Bacteria</taxon>
        <taxon>Pseudomonadati</taxon>
        <taxon>Pseudomonadota</taxon>
        <taxon>Alphaproteobacteria</taxon>
        <taxon>Caulobacterales</taxon>
        <taxon>Caulobacteraceae</taxon>
        <taxon>Phenylobacterium</taxon>
    </lineage>
</organism>